<comment type="caution">
    <text evidence="1">The sequence shown here is derived from an EMBL/GenBank/DDBJ whole genome shotgun (WGS) entry which is preliminary data.</text>
</comment>
<sequence>MRSLLRNPKLPDKSLTRFNSHISSPEFSQEHFNYQTRNIINNTINDNISVSPVFRRYSQIENRELYFAFCSGDYKGDGSQSVQFAEIKSPESFDVRSFIETYYRPAGSCDGLTCFFAGEPFSVDSWLIPWNASMQEIDTAKLPANLANGRKVHWRANCEDENGEKSWKLVLFFVSDEVFDHIPLPECLAMPQAAGGGTRVELAWLDYCVCTWTMKEYGVAGTWTEFAISLDEPAKPLGFLSKTLFLFLLRGGEVVSYDIRTQRKDYLGASMSLCVGNYMESLFKFKSVPIRYSSEN</sequence>
<evidence type="ECO:0000313" key="2">
    <source>
        <dbReference type="Proteomes" id="UP000237000"/>
    </source>
</evidence>
<dbReference type="EMBL" id="JXTC01000029">
    <property type="protein sequence ID" value="PON97815.1"/>
    <property type="molecule type" value="Genomic_DNA"/>
</dbReference>
<evidence type="ECO:0000313" key="1">
    <source>
        <dbReference type="EMBL" id="PON97815.1"/>
    </source>
</evidence>
<protein>
    <recommendedName>
        <fullName evidence="3">F-box associated domain</fullName>
    </recommendedName>
</protein>
<evidence type="ECO:0008006" key="3">
    <source>
        <dbReference type="Google" id="ProtNLM"/>
    </source>
</evidence>
<dbReference type="Proteomes" id="UP000237000">
    <property type="component" value="Unassembled WGS sequence"/>
</dbReference>
<name>A0A2P5FJ35_TREOI</name>
<proteinExistence type="predicted"/>
<dbReference type="InParanoid" id="A0A2P5FJ35"/>
<dbReference type="AlphaFoldDB" id="A0A2P5FJ35"/>
<accession>A0A2P5FJ35</accession>
<dbReference type="OrthoDB" id="1867629at2759"/>
<organism evidence="1 2">
    <name type="scientific">Trema orientale</name>
    <name type="common">Charcoal tree</name>
    <name type="synonym">Celtis orientalis</name>
    <dbReference type="NCBI Taxonomy" id="63057"/>
    <lineage>
        <taxon>Eukaryota</taxon>
        <taxon>Viridiplantae</taxon>
        <taxon>Streptophyta</taxon>
        <taxon>Embryophyta</taxon>
        <taxon>Tracheophyta</taxon>
        <taxon>Spermatophyta</taxon>
        <taxon>Magnoliopsida</taxon>
        <taxon>eudicotyledons</taxon>
        <taxon>Gunneridae</taxon>
        <taxon>Pentapetalae</taxon>
        <taxon>rosids</taxon>
        <taxon>fabids</taxon>
        <taxon>Rosales</taxon>
        <taxon>Cannabaceae</taxon>
        <taxon>Trema</taxon>
    </lineage>
</organism>
<reference evidence="2" key="1">
    <citation type="submission" date="2016-06" db="EMBL/GenBank/DDBJ databases">
        <title>Parallel loss of symbiosis genes in relatives of nitrogen-fixing non-legume Parasponia.</title>
        <authorList>
            <person name="Van Velzen R."/>
            <person name="Holmer R."/>
            <person name="Bu F."/>
            <person name="Rutten L."/>
            <person name="Van Zeijl A."/>
            <person name="Liu W."/>
            <person name="Santuari L."/>
            <person name="Cao Q."/>
            <person name="Sharma T."/>
            <person name="Shen D."/>
            <person name="Roswanjaya Y."/>
            <person name="Wardhani T."/>
            <person name="Kalhor M.S."/>
            <person name="Jansen J."/>
            <person name="Van den Hoogen J."/>
            <person name="Gungor B."/>
            <person name="Hartog M."/>
            <person name="Hontelez J."/>
            <person name="Verver J."/>
            <person name="Yang W.-C."/>
            <person name="Schijlen E."/>
            <person name="Repin R."/>
            <person name="Schilthuizen M."/>
            <person name="Schranz E."/>
            <person name="Heidstra R."/>
            <person name="Miyata K."/>
            <person name="Fedorova E."/>
            <person name="Kohlen W."/>
            <person name="Bisseling T."/>
            <person name="Smit S."/>
            <person name="Geurts R."/>
        </authorList>
    </citation>
    <scope>NUCLEOTIDE SEQUENCE [LARGE SCALE GENOMIC DNA]</scope>
    <source>
        <strain evidence="2">cv. RG33-2</strain>
    </source>
</reference>
<keyword evidence="2" id="KW-1185">Reference proteome</keyword>
<gene>
    <name evidence="1" type="ORF">TorRG33x02_064050</name>
</gene>